<evidence type="ECO:0000313" key="13">
    <source>
        <dbReference type="Proteomes" id="UP001432322"/>
    </source>
</evidence>
<dbReference type="GO" id="GO:0000932">
    <property type="term" value="C:P-body"/>
    <property type="evidence" value="ECO:0007669"/>
    <property type="project" value="UniProtKB-SubCell"/>
</dbReference>
<evidence type="ECO:0000256" key="4">
    <source>
        <dbReference type="ARBA" id="ARBA00022771"/>
    </source>
</evidence>
<dbReference type="InterPro" id="IPR050952">
    <property type="entry name" value="TRIM-NHL_E3_ligases"/>
</dbReference>
<dbReference type="InterPro" id="IPR001298">
    <property type="entry name" value="Filamin/ABP280_rpt"/>
</dbReference>
<sequence>MNEMESLEDGSATTNTDHFNFQIQSSIFETPPSILAPPNTYSSNMFNSPLLAPPRLSCLLCRTETFGLRAVKECNHKFCEKCSAHIAELGCPSCIEESSTVHGLNQLRMSPSHLSDALTGSSKTIPRLDAYSIWGNNAAMWDSSKSLQFESTHSLDGGSDPSGLFSPSKPCSASLPSCASCGEEAHATHFCADCKDLLCGMCVQAHHRVRVTRDHKVIPLTNTVPQAVLPPSLLGGMEESMPTSSLCPHHEGKLVALCEWCKCLPLCSTCFPEHMGHKITSLGDMKAALAAIVADSRQEEKRCDEVQGEIERMMERVDTSVQAVASELRSVIHLHVSSLEERKRELLALVDTTRVSKMTALKTQSEAMTQHKTRLLQMAQLVELVKDEDDMAKLTAAFDTLVQLYSVPRVSRQATETDTIKFIAPDPNLLPKLRGLGGLESGASATNTQLLGEGYRRAIRERQTTVTIQMRDACNQVCRSKGQQVGGSVIGPNGVPLDVTISERENGLVVISYLPVHDGIHTLNVTVRGVSVTGCPAQVEVRRGRNYDEISSHGELFSFGGEGTGDGQLCRPWGICCDMMGRILVADRSNNRIQVFDKDGHFLSKFGSGGTRAGQFDRPAGITTNSLNQIIVADKDNHRVQVFDQDGTFILKFGERGRPVGLFNYPWGVATNNLNHIAVSDTRNHRVQIFTSMGQFIRKCGFDSAHFYKHLDSPRGLCYLPDGQLLITDFNNHRLAILSSSRSSPDMKCYGSEGEADGLFCRPQGVKIDPEGHILVCDSRNNRVQIFCGEDMRCVASFGGASKTNGFQMPTELPMPMMVGGTNTSVPPPSLFNHQPPKPRPNQALLDRPTDVCVSPEGRIYVVDFGNNCIRVF</sequence>
<keyword evidence="3" id="KW-0677">Repeat</keyword>
<dbReference type="CDD" id="cd14954">
    <property type="entry name" value="NHL_TRIM71_like"/>
    <property type="match status" value="1"/>
</dbReference>
<dbReference type="Gene3D" id="2.60.40.10">
    <property type="entry name" value="Immunoglobulins"/>
    <property type="match status" value="1"/>
</dbReference>
<proteinExistence type="predicted"/>
<dbReference type="PROSITE" id="PS51125">
    <property type="entry name" value="NHL"/>
    <property type="match status" value="6"/>
</dbReference>
<comment type="caution">
    <text evidence="12">The sequence shown here is derived from an EMBL/GenBank/DDBJ whole genome shotgun (WGS) entry which is preliminary data.</text>
</comment>
<feature type="domain" description="RING-type" evidence="10">
    <location>
        <begin position="58"/>
        <end position="94"/>
    </location>
</feature>
<dbReference type="Pfam" id="PF01436">
    <property type="entry name" value="NHL"/>
    <property type="match status" value="6"/>
</dbReference>
<evidence type="ECO:0000256" key="9">
    <source>
        <dbReference type="SAM" id="MobiDB-lite"/>
    </source>
</evidence>
<name>A0AAV5WBI5_9BILA</name>
<dbReference type="Gene3D" id="3.30.160.60">
    <property type="entry name" value="Classic Zinc Finger"/>
    <property type="match status" value="1"/>
</dbReference>
<dbReference type="GO" id="GO:0000209">
    <property type="term" value="P:protein polyubiquitination"/>
    <property type="evidence" value="ECO:0007669"/>
    <property type="project" value="TreeGrafter"/>
</dbReference>
<feature type="domain" description="B box-type" evidence="11">
    <location>
        <begin position="173"/>
        <end position="220"/>
    </location>
</feature>
<feature type="repeat" description="NHL" evidence="8">
    <location>
        <begin position="709"/>
        <end position="741"/>
    </location>
</feature>
<feature type="repeat" description="NHL" evidence="8">
    <location>
        <begin position="652"/>
        <end position="693"/>
    </location>
</feature>
<dbReference type="InterPro" id="IPR001841">
    <property type="entry name" value="Znf_RING"/>
</dbReference>
<keyword evidence="2" id="KW-0479">Metal-binding</keyword>
<dbReference type="GO" id="GO:0043161">
    <property type="term" value="P:proteasome-mediated ubiquitin-dependent protein catabolic process"/>
    <property type="evidence" value="ECO:0007669"/>
    <property type="project" value="TreeGrafter"/>
</dbReference>
<reference evidence="12" key="1">
    <citation type="submission" date="2023-10" db="EMBL/GenBank/DDBJ databases">
        <title>Genome assembly of Pristionchus species.</title>
        <authorList>
            <person name="Yoshida K."/>
            <person name="Sommer R.J."/>
        </authorList>
    </citation>
    <scope>NUCLEOTIDE SEQUENCE</scope>
    <source>
        <strain evidence="12">RS5133</strain>
    </source>
</reference>
<evidence type="ECO:0000259" key="10">
    <source>
        <dbReference type="PROSITE" id="PS50089"/>
    </source>
</evidence>
<dbReference type="InterPro" id="IPR000315">
    <property type="entry name" value="Znf_B-box"/>
</dbReference>
<dbReference type="InterPro" id="IPR017868">
    <property type="entry name" value="Filamin/ABP280_repeat-like"/>
</dbReference>
<dbReference type="PANTHER" id="PTHR24104">
    <property type="entry name" value="E3 UBIQUITIN-PROTEIN LIGASE NHLRC1-RELATED"/>
    <property type="match status" value="1"/>
</dbReference>
<accession>A0AAV5WBI5</accession>
<keyword evidence="5" id="KW-0862">Zinc</keyword>
<feature type="repeat" description="NHL" evidence="8">
    <location>
        <begin position="747"/>
        <end position="790"/>
    </location>
</feature>
<feature type="compositionally biased region" description="Pro residues" evidence="9">
    <location>
        <begin position="826"/>
        <end position="840"/>
    </location>
</feature>
<dbReference type="Pfam" id="PF00643">
    <property type="entry name" value="zf-B_box"/>
    <property type="match status" value="1"/>
</dbReference>
<dbReference type="InterPro" id="IPR011042">
    <property type="entry name" value="6-blade_b-propeller_TolB-like"/>
</dbReference>
<dbReference type="PROSITE" id="PS50089">
    <property type="entry name" value="ZF_RING_2"/>
    <property type="match status" value="1"/>
</dbReference>
<evidence type="ECO:0000256" key="5">
    <source>
        <dbReference type="ARBA" id="ARBA00022833"/>
    </source>
</evidence>
<dbReference type="GO" id="GO:0061630">
    <property type="term" value="F:ubiquitin protein ligase activity"/>
    <property type="evidence" value="ECO:0007669"/>
    <property type="project" value="TreeGrafter"/>
</dbReference>
<dbReference type="SUPFAM" id="SSF101898">
    <property type="entry name" value="NHL repeat"/>
    <property type="match status" value="1"/>
</dbReference>
<dbReference type="SMART" id="SM00336">
    <property type="entry name" value="BBOX"/>
    <property type="match status" value="2"/>
</dbReference>
<dbReference type="GO" id="GO:0008270">
    <property type="term" value="F:zinc ion binding"/>
    <property type="evidence" value="ECO:0007669"/>
    <property type="project" value="UniProtKB-KW"/>
</dbReference>
<dbReference type="PANTHER" id="PTHR24104:SF25">
    <property type="entry name" value="PROTEIN LIN-41"/>
    <property type="match status" value="1"/>
</dbReference>
<dbReference type="InterPro" id="IPR001258">
    <property type="entry name" value="NHL_repeat"/>
</dbReference>
<evidence type="ECO:0000256" key="1">
    <source>
        <dbReference type="ARBA" id="ARBA00022473"/>
    </source>
</evidence>
<evidence type="ECO:0000256" key="6">
    <source>
        <dbReference type="PROSITE-ProRule" id="PRU00024"/>
    </source>
</evidence>
<dbReference type="InterPro" id="IPR014756">
    <property type="entry name" value="Ig_E-set"/>
</dbReference>
<dbReference type="SMART" id="SM00557">
    <property type="entry name" value="IG_FLMN"/>
    <property type="match status" value="1"/>
</dbReference>
<evidence type="ECO:0000256" key="2">
    <source>
        <dbReference type="ARBA" id="ARBA00022723"/>
    </source>
</evidence>
<feature type="repeat" description="NHL" evidence="8">
    <location>
        <begin position="846"/>
        <end position="873"/>
    </location>
</feature>
<feature type="repeat" description="NHL" evidence="8">
    <location>
        <begin position="603"/>
        <end position="646"/>
    </location>
</feature>
<protein>
    <submittedName>
        <fullName evidence="12">Uncharacterized protein</fullName>
    </submittedName>
</protein>
<evidence type="ECO:0000256" key="7">
    <source>
        <dbReference type="PROSITE-ProRule" id="PRU00087"/>
    </source>
</evidence>
<dbReference type="Proteomes" id="UP001432322">
    <property type="component" value="Unassembled WGS sequence"/>
</dbReference>
<keyword evidence="4 6" id="KW-0863">Zinc-finger</keyword>
<dbReference type="PROSITE" id="PS50194">
    <property type="entry name" value="FILAMIN_REPEAT"/>
    <property type="match status" value="1"/>
</dbReference>
<evidence type="ECO:0000259" key="11">
    <source>
        <dbReference type="PROSITE" id="PS50119"/>
    </source>
</evidence>
<keyword evidence="13" id="KW-1185">Reference proteome</keyword>
<dbReference type="FunFam" id="2.120.10.30:FF:000080">
    <property type="entry name" value="E3 ubiquitin-protein ligase TRIM71"/>
    <property type="match status" value="1"/>
</dbReference>
<dbReference type="Gene3D" id="2.120.10.30">
    <property type="entry name" value="TolB, C-terminal domain"/>
    <property type="match status" value="4"/>
</dbReference>
<dbReference type="SUPFAM" id="SSF81296">
    <property type="entry name" value="E set domains"/>
    <property type="match status" value="1"/>
</dbReference>
<feature type="region of interest" description="Disordered" evidence="9">
    <location>
        <begin position="825"/>
        <end position="844"/>
    </location>
</feature>
<keyword evidence="1" id="KW-0217">Developmental protein</keyword>
<dbReference type="SUPFAM" id="SSF57845">
    <property type="entry name" value="B-box zinc-binding domain"/>
    <property type="match status" value="1"/>
</dbReference>
<feature type="repeat" description="Filamin" evidence="7">
    <location>
        <begin position="440"/>
        <end position="541"/>
    </location>
</feature>
<evidence type="ECO:0000313" key="12">
    <source>
        <dbReference type="EMBL" id="GMT28352.1"/>
    </source>
</evidence>
<dbReference type="Pfam" id="PF00630">
    <property type="entry name" value="Filamin"/>
    <property type="match status" value="1"/>
</dbReference>
<dbReference type="FunFam" id="2.120.10.30:FF:000129">
    <property type="entry name" value="CRE-LIN-41 protein"/>
    <property type="match status" value="1"/>
</dbReference>
<organism evidence="12 13">
    <name type="scientific">Pristionchus fissidentatus</name>
    <dbReference type="NCBI Taxonomy" id="1538716"/>
    <lineage>
        <taxon>Eukaryota</taxon>
        <taxon>Metazoa</taxon>
        <taxon>Ecdysozoa</taxon>
        <taxon>Nematoda</taxon>
        <taxon>Chromadorea</taxon>
        <taxon>Rhabditida</taxon>
        <taxon>Rhabditina</taxon>
        <taxon>Diplogasteromorpha</taxon>
        <taxon>Diplogasteroidea</taxon>
        <taxon>Neodiplogasteridae</taxon>
        <taxon>Pristionchus</taxon>
    </lineage>
</organism>
<dbReference type="AlphaFoldDB" id="A0AAV5WBI5"/>
<evidence type="ECO:0000256" key="8">
    <source>
        <dbReference type="PROSITE-ProRule" id="PRU00504"/>
    </source>
</evidence>
<dbReference type="InterPro" id="IPR013783">
    <property type="entry name" value="Ig-like_fold"/>
</dbReference>
<dbReference type="PROSITE" id="PS50119">
    <property type="entry name" value="ZF_BBOX"/>
    <property type="match status" value="1"/>
</dbReference>
<evidence type="ECO:0000256" key="3">
    <source>
        <dbReference type="ARBA" id="ARBA00022737"/>
    </source>
</evidence>
<feature type="repeat" description="NHL" evidence="8">
    <location>
        <begin position="556"/>
        <end position="599"/>
    </location>
</feature>
<dbReference type="EMBL" id="BTSY01000005">
    <property type="protein sequence ID" value="GMT28352.1"/>
    <property type="molecule type" value="Genomic_DNA"/>
</dbReference>
<dbReference type="GO" id="GO:0003723">
    <property type="term" value="F:RNA binding"/>
    <property type="evidence" value="ECO:0007669"/>
    <property type="project" value="UniProtKB-KW"/>
</dbReference>
<gene>
    <name evidence="12" type="ORF">PFISCL1PPCAC_19649</name>
</gene>